<dbReference type="InterPro" id="IPR000232">
    <property type="entry name" value="HSF_DNA-bd"/>
</dbReference>
<evidence type="ECO:0000256" key="3">
    <source>
        <dbReference type="ARBA" id="ARBA00023125"/>
    </source>
</evidence>
<dbReference type="EMBL" id="CAKMRJ010004445">
    <property type="protein sequence ID" value="CAH1438651.1"/>
    <property type="molecule type" value="Genomic_DNA"/>
</dbReference>
<reference evidence="7 8" key="1">
    <citation type="submission" date="2022-01" db="EMBL/GenBank/DDBJ databases">
        <authorList>
            <person name="Xiong W."/>
            <person name="Schranz E."/>
        </authorList>
    </citation>
    <scope>NUCLEOTIDE SEQUENCE [LARGE SCALE GENOMIC DNA]</scope>
</reference>
<evidence type="ECO:0000313" key="8">
    <source>
        <dbReference type="Proteomes" id="UP001157418"/>
    </source>
</evidence>
<gene>
    <name evidence="7" type="ORF">LVIROSA_LOCUS24898</name>
</gene>
<dbReference type="PANTHER" id="PTHR10015">
    <property type="entry name" value="HEAT SHOCK TRANSCRIPTION FACTOR"/>
    <property type="match status" value="1"/>
</dbReference>
<dbReference type="AlphaFoldDB" id="A0AAU9NL92"/>
<comment type="caution">
    <text evidence="7">The sequence shown here is derived from an EMBL/GenBank/DDBJ whole genome shotgun (WGS) entry which is preliminary data.</text>
</comment>
<evidence type="ECO:0000259" key="6">
    <source>
        <dbReference type="SMART" id="SM00415"/>
    </source>
</evidence>
<dbReference type="PANTHER" id="PTHR10015:SF375">
    <property type="entry name" value="WINGED HELIX-TURN-HELIX DNA-BINDING DOMAIN, HEAT SHOCK TRANSCRIPTION FACTOR FAMILY-RELATED"/>
    <property type="match status" value="1"/>
</dbReference>
<name>A0AAU9NL92_9ASTR</name>
<evidence type="ECO:0000256" key="1">
    <source>
        <dbReference type="ARBA" id="ARBA00004123"/>
    </source>
</evidence>
<dbReference type="Pfam" id="PF00447">
    <property type="entry name" value="HSF_DNA-bind"/>
    <property type="match status" value="1"/>
</dbReference>
<keyword evidence="8" id="KW-1185">Reference proteome</keyword>
<keyword evidence="4" id="KW-0539">Nucleus</keyword>
<dbReference type="SMART" id="SM00415">
    <property type="entry name" value="HSF"/>
    <property type="match status" value="1"/>
</dbReference>
<dbReference type="GO" id="GO:0005634">
    <property type="term" value="C:nucleus"/>
    <property type="evidence" value="ECO:0007669"/>
    <property type="project" value="UniProtKB-SubCell"/>
</dbReference>
<keyword evidence="2" id="KW-0346">Stress response</keyword>
<evidence type="ECO:0000256" key="4">
    <source>
        <dbReference type="ARBA" id="ARBA00023242"/>
    </source>
</evidence>
<evidence type="ECO:0000256" key="2">
    <source>
        <dbReference type="ARBA" id="ARBA00023016"/>
    </source>
</evidence>
<dbReference type="InterPro" id="IPR036390">
    <property type="entry name" value="WH_DNA-bd_sf"/>
</dbReference>
<dbReference type="GO" id="GO:0034605">
    <property type="term" value="P:cellular response to heat"/>
    <property type="evidence" value="ECO:0007669"/>
    <property type="project" value="TreeGrafter"/>
</dbReference>
<comment type="similarity">
    <text evidence="5">Belongs to the HSF family.</text>
</comment>
<dbReference type="Gene3D" id="1.10.10.10">
    <property type="entry name" value="Winged helix-like DNA-binding domain superfamily/Winged helix DNA-binding domain"/>
    <property type="match status" value="1"/>
</dbReference>
<organism evidence="7 8">
    <name type="scientific">Lactuca virosa</name>
    <dbReference type="NCBI Taxonomy" id="75947"/>
    <lineage>
        <taxon>Eukaryota</taxon>
        <taxon>Viridiplantae</taxon>
        <taxon>Streptophyta</taxon>
        <taxon>Embryophyta</taxon>
        <taxon>Tracheophyta</taxon>
        <taxon>Spermatophyta</taxon>
        <taxon>Magnoliopsida</taxon>
        <taxon>eudicotyledons</taxon>
        <taxon>Gunneridae</taxon>
        <taxon>Pentapetalae</taxon>
        <taxon>asterids</taxon>
        <taxon>campanulids</taxon>
        <taxon>Asterales</taxon>
        <taxon>Asteraceae</taxon>
        <taxon>Cichorioideae</taxon>
        <taxon>Cichorieae</taxon>
        <taxon>Lactucinae</taxon>
        <taxon>Lactuca</taxon>
    </lineage>
</organism>
<dbReference type="Proteomes" id="UP001157418">
    <property type="component" value="Unassembled WGS sequence"/>
</dbReference>
<comment type="subcellular location">
    <subcellularLocation>
        <location evidence="1">Nucleus</location>
    </subcellularLocation>
</comment>
<dbReference type="InterPro" id="IPR036388">
    <property type="entry name" value="WH-like_DNA-bd_sf"/>
</dbReference>
<evidence type="ECO:0000256" key="5">
    <source>
        <dbReference type="RuleBase" id="RU004020"/>
    </source>
</evidence>
<protein>
    <recommendedName>
        <fullName evidence="6">HSF-type DNA-binding domain-containing protein</fullName>
    </recommendedName>
</protein>
<keyword evidence="3" id="KW-0238">DNA-binding</keyword>
<feature type="domain" description="HSF-type DNA-binding" evidence="6">
    <location>
        <begin position="45"/>
        <end position="122"/>
    </location>
</feature>
<dbReference type="SUPFAM" id="SSF46785">
    <property type="entry name" value="Winged helix' DNA-binding domain"/>
    <property type="match status" value="1"/>
</dbReference>
<dbReference type="GO" id="GO:0000978">
    <property type="term" value="F:RNA polymerase II cis-regulatory region sequence-specific DNA binding"/>
    <property type="evidence" value="ECO:0007669"/>
    <property type="project" value="TreeGrafter"/>
</dbReference>
<dbReference type="GO" id="GO:0003700">
    <property type="term" value="F:DNA-binding transcription factor activity"/>
    <property type="evidence" value="ECO:0007669"/>
    <property type="project" value="InterPro"/>
</dbReference>
<evidence type="ECO:0000313" key="7">
    <source>
        <dbReference type="EMBL" id="CAH1438651.1"/>
    </source>
</evidence>
<proteinExistence type="inferred from homology"/>
<dbReference type="GO" id="GO:0006357">
    <property type="term" value="P:regulation of transcription by RNA polymerase II"/>
    <property type="evidence" value="ECO:0007669"/>
    <property type="project" value="TreeGrafter"/>
</dbReference>
<sequence length="194" mass="21845">MGSTPPPPLSLKNEISPCHYLIPQKRNPHSSSSLSLIHQKGVDFNDSSSDDLIRWGNSNNSFIIVDSLAFSQRLLPAYFKHSNSLVSFANLIPTKVNLDRWEFVNEWFLRGQVHLFKNIVRKRQVNRSGGCQLLAMMNVFFLFFQMLLHIAMASAAVVPSSSNEAFDMGKPVRSVTMVWKLSMDSSLPCAISAW</sequence>
<accession>A0AAU9NL92</accession>